<accession>A0A5S3P7L0</accession>
<dbReference type="GO" id="GO:0016740">
    <property type="term" value="F:transferase activity"/>
    <property type="evidence" value="ECO:0007669"/>
    <property type="project" value="UniProtKB-KW"/>
</dbReference>
<dbReference type="InterPro" id="IPR027417">
    <property type="entry name" value="P-loop_NTPase"/>
</dbReference>
<dbReference type="EMBL" id="VANS01000009">
    <property type="protein sequence ID" value="TMM49378.1"/>
    <property type="molecule type" value="Genomic_DNA"/>
</dbReference>
<dbReference type="RefSeq" id="WP_138663766.1">
    <property type="nucleotide sequence ID" value="NZ_VANS01000009.1"/>
</dbReference>
<keyword evidence="1" id="KW-0808">Transferase</keyword>
<dbReference type="OrthoDB" id="7629357at2"/>
<evidence type="ECO:0000313" key="2">
    <source>
        <dbReference type="Proteomes" id="UP000309550"/>
    </source>
</evidence>
<comment type="caution">
    <text evidence="1">The sequence shown here is derived from an EMBL/GenBank/DDBJ whole genome shotgun (WGS) entry which is preliminary data.</text>
</comment>
<dbReference type="SUPFAM" id="SSF52540">
    <property type="entry name" value="P-loop containing nucleoside triphosphate hydrolases"/>
    <property type="match status" value="1"/>
</dbReference>
<evidence type="ECO:0000313" key="1">
    <source>
        <dbReference type="EMBL" id="TMM49378.1"/>
    </source>
</evidence>
<reference evidence="1 2" key="1">
    <citation type="submission" date="2019-05" db="EMBL/GenBank/DDBJ databases">
        <title>Sulfitobacter sabulilitoris sp. nov., isolated from a marine sand.</title>
        <authorList>
            <person name="Yoon J.-H."/>
        </authorList>
    </citation>
    <scope>NUCLEOTIDE SEQUENCE [LARGE SCALE GENOMIC DNA]</scope>
    <source>
        <strain evidence="1 2">HSMS-29</strain>
    </source>
</reference>
<sequence>MTQAGDDREPLQGAIANALDLIRRNGSVMDGSVTTTAPLGSLLDQCRALHRASTEDRADPIRLVHHFACSGGTIISKCLAAMPNAVLLSEIDPLSTIPMGYPNRFCPTDLIEQLHRTRHPCPDRLVIDMFLASLDVLYQNTIRSGGYLVLREHSHSRFCENLDWTDRPTVREMIADRFAVRSAITIRHPMASYTSLQANNWVRFTPSTLEEYARRYTAFLDRHAGCPTLRYEAFVADPEAAMKMLCGLLDLPYAPGSPTLAPTISMSGDSGRSGATIAPRPNREISEKLGEEMKASPTYRALCDRLDYDPDFR</sequence>
<keyword evidence="2" id="KW-1185">Reference proteome</keyword>
<organism evidence="1 2">
    <name type="scientific">Sulfitobacter sabulilitoris</name>
    <dbReference type="NCBI Taxonomy" id="2562655"/>
    <lineage>
        <taxon>Bacteria</taxon>
        <taxon>Pseudomonadati</taxon>
        <taxon>Pseudomonadota</taxon>
        <taxon>Alphaproteobacteria</taxon>
        <taxon>Rhodobacterales</taxon>
        <taxon>Roseobacteraceae</taxon>
        <taxon>Sulfitobacter</taxon>
    </lineage>
</organism>
<dbReference type="AlphaFoldDB" id="A0A5S3P7L0"/>
<protein>
    <submittedName>
        <fullName evidence="1">Sulfotransferase</fullName>
    </submittedName>
</protein>
<dbReference type="Proteomes" id="UP000309550">
    <property type="component" value="Unassembled WGS sequence"/>
</dbReference>
<dbReference type="Gene3D" id="3.40.50.300">
    <property type="entry name" value="P-loop containing nucleotide triphosphate hydrolases"/>
    <property type="match status" value="1"/>
</dbReference>
<proteinExistence type="predicted"/>
<name>A0A5S3P7L0_9RHOB</name>
<gene>
    <name evidence="1" type="ORF">FDT80_18225</name>
</gene>